<proteinExistence type="predicted"/>
<dbReference type="SUPFAM" id="SSF52788">
    <property type="entry name" value="Phosphotyrosine protein phosphatases I"/>
    <property type="match status" value="1"/>
</dbReference>
<dbReference type="Gene3D" id="3.40.50.2300">
    <property type="match status" value="1"/>
</dbReference>
<gene>
    <name evidence="2" type="ORF">QQX04_03285</name>
</gene>
<dbReference type="InterPro" id="IPR023485">
    <property type="entry name" value="Ptyr_pPase"/>
</dbReference>
<name>A0ABT8FZ78_9MICO</name>
<dbReference type="SUPFAM" id="SSF53795">
    <property type="entry name" value="PEP carboxykinase-like"/>
    <property type="match status" value="1"/>
</dbReference>
<evidence type="ECO:0000313" key="3">
    <source>
        <dbReference type="Proteomes" id="UP001172738"/>
    </source>
</evidence>
<dbReference type="RefSeq" id="WP_301126256.1">
    <property type="nucleotide sequence ID" value="NZ_JAUHPV010000002.1"/>
</dbReference>
<keyword evidence="3" id="KW-1185">Reference proteome</keyword>
<dbReference type="InterPro" id="IPR036196">
    <property type="entry name" value="Ptyr_pPase_sf"/>
</dbReference>
<accession>A0ABT8FZ78</accession>
<feature type="domain" description="Phosphotyrosine protein phosphatase I" evidence="1">
    <location>
        <begin position="9"/>
        <end position="137"/>
    </location>
</feature>
<protein>
    <recommendedName>
        <fullName evidence="1">Phosphotyrosine protein phosphatase I domain-containing protein</fullName>
    </recommendedName>
</protein>
<organism evidence="2 3">
    <name type="scientific">Demequina zhanjiangensis</name>
    <dbReference type="NCBI Taxonomy" id="3051659"/>
    <lineage>
        <taxon>Bacteria</taxon>
        <taxon>Bacillati</taxon>
        <taxon>Actinomycetota</taxon>
        <taxon>Actinomycetes</taxon>
        <taxon>Micrococcales</taxon>
        <taxon>Demequinaceae</taxon>
        <taxon>Demequina</taxon>
    </lineage>
</organism>
<comment type="caution">
    <text evidence="2">The sequence shown here is derived from an EMBL/GenBank/DDBJ whole genome shotgun (WGS) entry which is preliminary data.</text>
</comment>
<dbReference type="SMART" id="SM00226">
    <property type="entry name" value="LMWPc"/>
    <property type="match status" value="1"/>
</dbReference>
<dbReference type="Pfam" id="PF01451">
    <property type="entry name" value="LMWPc"/>
    <property type="match status" value="1"/>
</dbReference>
<evidence type="ECO:0000313" key="2">
    <source>
        <dbReference type="EMBL" id="MDN4472014.1"/>
    </source>
</evidence>
<reference evidence="2" key="1">
    <citation type="submission" date="2023-06" db="EMBL/GenBank/DDBJ databases">
        <title>SYSU T00b26.</title>
        <authorList>
            <person name="Gao L."/>
            <person name="Fang B.-Z."/>
            <person name="Li W.-J."/>
        </authorList>
    </citation>
    <scope>NUCLEOTIDE SEQUENCE</scope>
    <source>
        <strain evidence="2">SYSU T00b26</strain>
    </source>
</reference>
<dbReference type="Proteomes" id="UP001172738">
    <property type="component" value="Unassembled WGS sequence"/>
</dbReference>
<dbReference type="EMBL" id="JAUHPV010000002">
    <property type="protein sequence ID" value="MDN4472014.1"/>
    <property type="molecule type" value="Genomic_DNA"/>
</dbReference>
<evidence type="ECO:0000259" key="1">
    <source>
        <dbReference type="SMART" id="SM00226"/>
    </source>
</evidence>
<sequence>MPARLRSAFRILIVDTEHTGRAALAERLLRRSLAAHGVDAFQIRVTSAGLDAIDGARIDPVAAELITRHGGNADGFAARSLSAPMVAATDMLLTGTEAERDALVRRYPRAARRTFTMGELQHLYRAVVELSAPLREHPLILANRRGRTPVSPDWELPAWDGPGAHADAVGRLLDESCEDAAEIWSALVGPSGSAATPPSSGLTLDVFGTRLAVACTGERGDDLAREMHRVWSRCLVSEDSEESVPVEVHVGGEPEAVAAARARGALAFPDILQALHHFSAAATVRGIDRGAGSLVMLHAAGIASRDGDVIGFVAPSGTGKTTLARVLGAHYGYVTDETLAVSGDRVIPYPKPLSVITESHQGIKLQWSPDSLDLARPTGDLRLTRLVLLDRRPDAPTTPVLEDVPHLRGLAELTEQTSYMARLPRKLNSLSDTVDHVGGLTRLSYREAVDVLPLMPELLGER</sequence>